<evidence type="ECO:0000256" key="3">
    <source>
        <dbReference type="ARBA" id="ARBA00023136"/>
    </source>
</evidence>
<sequence length="394" mass="42459">MNSLNLLDKNKNFNILLAGIIGLFIGVGVARFSYTSLLPSMLDDNSLSLTFSGVLASLNYAGYLSGSIFAIFIKDINTKVKYFRLGIVLCILTTIIMGITTNEVLWLLGRIIAGFGAAMALVVGAAIVMTKLDFEDKTKAMGIYFSGIGIALALSDVISRYVLYISSWQTSWIVLTLSGALVAFYPLYILSFDKQITGNNEKHPFNKALFSPFVVILIAAYFTEGVGFVIQGTFLPTILKSLPGLEHVAGLSWLLVGLAGIPAAIIWMKLAHKYGSVNIIIIAMSIQIVGILIPTMTSNIYLNLLCGILYGGTFTGLVALFMNLGGRLSGKNPVMLMGALTTAYGIGQVTAPLYAVSLTEWTGNYDYALYVTAIIVFSGVIMLLGAKKFKSYVS</sequence>
<feature type="transmembrane region" description="Helical" evidence="4">
    <location>
        <begin position="209"/>
        <end position="230"/>
    </location>
</feature>
<dbReference type="InterPro" id="IPR020846">
    <property type="entry name" value="MFS_dom"/>
</dbReference>
<feature type="transmembrane region" description="Helical" evidence="4">
    <location>
        <begin position="334"/>
        <end position="355"/>
    </location>
</feature>
<dbReference type="Proteomes" id="UP000472839">
    <property type="component" value="Unassembled WGS sequence"/>
</dbReference>
<keyword evidence="3 4" id="KW-0472">Membrane</keyword>
<name>A0A6L4WN63_9BACT</name>
<dbReference type="InterPro" id="IPR036259">
    <property type="entry name" value="MFS_trans_sf"/>
</dbReference>
<evidence type="ECO:0000259" key="5">
    <source>
        <dbReference type="PROSITE" id="PS50850"/>
    </source>
</evidence>
<accession>A0A6L4WN63</accession>
<dbReference type="Gene3D" id="1.20.1250.20">
    <property type="entry name" value="MFS general substrate transporter like domains"/>
    <property type="match status" value="2"/>
</dbReference>
<dbReference type="GO" id="GO:0005886">
    <property type="term" value="C:plasma membrane"/>
    <property type="evidence" value="ECO:0007669"/>
    <property type="project" value="TreeGrafter"/>
</dbReference>
<dbReference type="Pfam" id="PF06779">
    <property type="entry name" value="MFS_4"/>
    <property type="match status" value="1"/>
</dbReference>
<keyword evidence="2 4" id="KW-1133">Transmembrane helix</keyword>
<evidence type="ECO:0000313" key="7">
    <source>
        <dbReference type="EMBL" id="KAB7891884.1"/>
    </source>
</evidence>
<dbReference type="Proteomes" id="UP000461010">
    <property type="component" value="Unassembled WGS sequence"/>
</dbReference>
<evidence type="ECO:0000256" key="4">
    <source>
        <dbReference type="SAM" id="Phobius"/>
    </source>
</evidence>
<feature type="transmembrane region" description="Helical" evidence="4">
    <location>
        <begin position="12"/>
        <end position="34"/>
    </location>
</feature>
<evidence type="ECO:0000313" key="8">
    <source>
        <dbReference type="Proteomes" id="UP000461010"/>
    </source>
</evidence>
<reference evidence="8 9" key="1">
    <citation type="submission" date="2019-10" db="EMBL/GenBank/DDBJ databases">
        <title>Poseidonibacter ostreae sp. nov., isolated from the gut of the Ostrea denselamellosa.</title>
        <authorList>
            <person name="Choi A."/>
        </authorList>
    </citation>
    <scope>NUCLEOTIDE SEQUENCE [LARGE SCALE GENOMIC DNA]</scope>
    <source>
        <strain evidence="6 9">SJOD-M-33</strain>
        <strain evidence="7 8">SJOD-M-5</strain>
    </source>
</reference>
<dbReference type="EMBL" id="WFKJ01000011">
    <property type="protein sequence ID" value="KAB7891884.1"/>
    <property type="molecule type" value="Genomic_DNA"/>
</dbReference>
<evidence type="ECO:0000256" key="2">
    <source>
        <dbReference type="ARBA" id="ARBA00022989"/>
    </source>
</evidence>
<evidence type="ECO:0000313" key="6">
    <source>
        <dbReference type="EMBL" id="KAB7884285.1"/>
    </source>
</evidence>
<organism evidence="6 9">
    <name type="scientific">Poseidonibacter ostreae</name>
    <dbReference type="NCBI Taxonomy" id="2654171"/>
    <lineage>
        <taxon>Bacteria</taxon>
        <taxon>Pseudomonadati</taxon>
        <taxon>Campylobacterota</taxon>
        <taxon>Epsilonproteobacteria</taxon>
        <taxon>Campylobacterales</taxon>
        <taxon>Arcobacteraceae</taxon>
        <taxon>Poseidonibacter</taxon>
    </lineage>
</organism>
<feature type="transmembrane region" description="Helical" evidence="4">
    <location>
        <begin position="367"/>
        <end position="386"/>
    </location>
</feature>
<keyword evidence="1 4" id="KW-0812">Transmembrane</keyword>
<protein>
    <submittedName>
        <fullName evidence="6">YbfB/YjiJ family MFS transporter</fullName>
    </submittedName>
</protein>
<keyword evidence="8" id="KW-1185">Reference proteome</keyword>
<feature type="domain" description="Major facilitator superfamily (MFS) profile" evidence="5">
    <location>
        <begin position="14"/>
        <end position="390"/>
    </location>
</feature>
<feature type="transmembrane region" description="Helical" evidence="4">
    <location>
        <begin position="275"/>
        <end position="294"/>
    </location>
</feature>
<feature type="transmembrane region" description="Helical" evidence="4">
    <location>
        <begin position="82"/>
        <end position="101"/>
    </location>
</feature>
<comment type="caution">
    <text evidence="6">The sequence shown here is derived from an EMBL/GenBank/DDBJ whole genome shotgun (WGS) entry which is preliminary data.</text>
</comment>
<proteinExistence type="predicted"/>
<feature type="transmembrane region" description="Helical" evidence="4">
    <location>
        <begin position="141"/>
        <end position="163"/>
    </location>
</feature>
<feature type="transmembrane region" description="Helical" evidence="4">
    <location>
        <begin position="250"/>
        <end position="268"/>
    </location>
</feature>
<feature type="transmembrane region" description="Helical" evidence="4">
    <location>
        <begin position="54"/>
        <end position="73"/>
    </location>
</feature>
<dbReference type="GO" id="GO:0022857">
    <property type="term" value="F:transmembrane transporter activity"/>
    <property type="evidence" value="ECO:0007669"/>
    <property type="project" value="InterPro"/>
</dbReference>
<feature type="transmembrane region" description="Helical" evidence="4">
    <location>
        <begin position="107"/>
        <end position="129"/>
    </location>
</feature>
<dbReference type="AlphaFoldDB" id="A0A6L4WN63"/>
<dbReference type="InterPro" id="IPR010645">
    <property type="entry name" value="MFS_4"/>
</dbReference>
<dbReference type="RefSeq" id="WP_152189123.1">
    <property type="nucleotide sequence ID" value="NZ_WFKI01000004.1"/>
</dbReference>
<dbReference type="PROSITE" id="PS50850">
    <property type="entry name" value="MFS"/>
    <property type="match status" value="1"/>
</dbReference>
<dbReference type="EMBL" id="WFKK01000091">
    <property type="protein sequence ID" value="KAB7884285.1"/>
    <property type="molecule type" value="Genomic_DNA"/>
</dbReference>
<evidence type="ECO:0000313" key="9">
    <source>
        <dbReference type="Proteomes" id="UP000472839"/>
    </source>
</evidence>
<dbReference type="SUPFAM" id="SSF103473">
    <property type="entry name" value="MFS general substrate transporter"/>
    <property type="match status" value="1"/>
</dbReference>
<feature type="transmembrane region" description="Helical" evidence="4">
    <location>
        <begin position="300"/>
        <end position="322"/>
    </location>
</feature>
<dbReference type="PANTHER" id="PTHR23537:SF1">
    <property type="entry name" value="SUGAR TRANSPORTER"/>
    <property type="match status" value="1"/>
</dbReference>
<dbReference type="PANTHER" id="PTHR23537">
    <property type="match status" value="1"/>
</dbReference>
<gene>
    <name evidence="7" type="ORF">GBG18_05460</name>
    <name evidence="6" type="ORF">GBG19_15990</name>
</gene>
<feature type="transmembrane region" description="Helical" evidence="4">
    <location>
        <begin position="169"/>
        <end position="188"/>
    </location>
</feature>
<evidence type="ECO:0000256" key="1">
    <source>
        <dbReference type="ARBA" id="ARBA00022692"/>
    </source>
</evidence>